<dbReference type="GO" id="GO:0016831">
    <property type="term" value="F:carboxy-lyase activity"/>
    <property type="evidence" value="ECO:0007669"/>
    <property type="project" value="InterPro"/>
</dbReference>
<protein>
    <submittedName>
        <fullName evidence="3">Amidohydrolase 2</fullName>
    </submittedName>
</protein>
<dbReference type="AlphaFoldDB" id="E1R328"/>
<evidence type="ECO:0000313" key="4">
    <source>
        <dbReference type="Proteomes" id="UP000002318"/>
    </source>
</evidence>
<evidence type="ECO:0000256" key="1">
    <source>
        <dbReference type="ARBA" id="ARBA00023239"/>
    </source>
</evidence>
<keyword evidence="4" id="KW-1185">Reference proteome</keyword>
<dbReference type="RefSeq" id="WP_013254678.1">
    <property type="nucleotide sequence ID" value="NC_014364.1"/>
</dbReference>
<keyword evidence="1" id="KW-0456">Lyase</keyword>
<dbReference type="Proteomes" id="UP000002318">
    <property type="component" value="Chromosome"/>
</dbReference>
<dbReference type="PANTHER" id="PTHR21240">
    <property type="entry name" value="2-AMINO-3-CARBOXYLMUCONATE-6-SEMIALDEHYDE DECARBOXYLASE"/>
    <property type="match status" value="1"/>
</dbReference>
<dbReference type="EMBL" id="CP002116">
    <property type="protein sequence ID" value="ADK81214.1"/>
    <property type="molecule type" value="Genomic_DNA"/>
</dbReference>
<reference evidence="3 4" key="1">
    <citation type="journal article" date="2010" name="Stand. Genomic Sci.">
        <title>Complete genome sequence of Spirochaeta smaragdinae type strain (SEBR 4228).</title>
        <authorList>
            <person name="Mavromatis K."/>
            <person name="Yasawong M."/>
            <person name="Chertkov O."/>
            <person name="Lapidus A."/>
            <person name="Lucas S."/>
            <person name="Nolan M."/>
            <person name="Del Rio T.G."/>
            <person name="Tice H."/>
            <person name="Cheng J.F."/>
            <person name="Pitluck S."/>
            <person name="Liolios K."/>
            <person name="Ivanova N."/>
            <person name="Tapia R."/>
            <person name="Han C."/>
            <person name="Bruce D."/>
            <person name="Goodwin L."/>
            <person name="Pati A."/>
            <person name="Chen A."/>
            <person name="Palaniappan K."/>
            <person name="Land M."/>
            <person name="Hauser L."/>
            <person name="Chang Y.J."/>
            <person name="Jeffries C.D."/>
            <person name="Detter J.C."/>
            <person name="Rohde M."/>
            <person name="Brambilla E."/>
            <person name="Spring S."/>
            <person name="Goker M."/>
            <person name="Sikorski J."/>
            <person name="Woyke T."/>
            <person name="Bristow J."/>
            <person name="Eisen J.A."/>
            <person name="Markowitz V."/>
            <person name="Hugenholtz P."/>
            <person name="Klenk H.P."/>
            <person name="Kyrpides N.C."/>
        </authorList>
    </citation>
    <scope>NUCLEOTIDE SEQUENCE [LARGE SCALE GENOMIC DNA]</scope>
    <source>
        <strain evidence="4">DSM 11293 / JCM 15392 / SEBR 4228</strain>
    </source>
</reference>
<dbReference type="eggNOG" id="COG2159">
    <property type="taxonomic scope" value="Bacteria"/>
</dbReference>
<dbReference type="InterPro" id="IPR032466">
    <property type="entry name" value="Metal_Hydrolase"/>
</dbReference>
<sequence length="257" mass="28905">MRKIIDVHVHIGEDQLRSYSAVEALALMDKNGIQYGIVSPVPAFPVPYGVKSSREQNDKIAATLKKYPDRFVAGLGTVDPRHGDAAVPEVDRIMSMPGMRGLVFSNDKTGLTFDNPTMLQFMDALSQYDHPIVLCYTSQYSVLEAPYMLRKVAEKYPEITFINGSSMKDTTHSNCSRYLSASLDNVYMDIANIHQLMYPVNWAIRDSGIDKILFGSNVPFYKNRCIEIEMVDRSGLTEEERDAIYFGNAVRALQLSI</sequence>
<evidence type="ECO:0000259" key="2">
    <source>
        <dbReference type="Pfam" id="PF04909"/>
    </source>
</evidence>
<accession>E1R328</accession>
<dbReference type="InterPro" id="IPR032465">
    <property type="entry name" value="ACMSD"/>
</dbReference>
<proteinExistence type="predicted"/>
<name>E1R328_SEDSS</name>
<gene>
    <name evidence="3" type="ordered locus">Spirs_2093</name>
</gene>
<evidence type="ECO:0000313" key="3">
    <source>
        <dbReference type="EMBL" id="ADK81214.1"/>
    </source>
</evidence>
<dbReference type="GO" id="GO:0005737">
    <property type="term" value="C:cytoplasm"/>
    <property type="evidence" value="ECO:0007669"/>
    <property type="project" value="TreeGrafter"/>
</dbReference>
<dbReference type="GO" id="GO:0016787">
    <property type="term" value="F:hydrolase activity"/>
    <property type="evidence" value="ECO:0007669"/>
    <property type="project" value="InterPro"/>
</dbReference>
<dbReference type="InterPro" id="IPR006680">
    <property type="entry name" value="Amidohydro-rel"/>
</dbReference>
<organism evidence="3 4">
    <name type="scientific">Sediminispirochaeta smaragdinae (strain DSM 11293 / JCM 15392 / SEBR 4228)</name>
    <name type="common">Spirochaeta smaragdinae</name>
    <dbReference type="NCBI Taxonomy" id="573413"/>
    <lineage>
        <taxon>Bacteria</taxon>
        <taxon>Pseudomonadati</taxon>
        <taxon>Spirochaetota</taxon>
        <taxon>Spirochaetia</taxon>
        <taxon>Spirochaetales</taxon>
        <taxon>Spirochaetaceae</taxon>
        <taxon>Sediminispirochaeta</taxon>
    </lineage>
</organism>
<dbReference type="Gene3D" id="3.20.20.140">
    <property type="entry name" value="Metal-dependent hydrolases"/>
    <property type="match status" value="1"/>
</dbReference>
<dbReference type="GO" id="GO:0019748">
    <property type="term" value="P:secondary metabolic process"/>
    <property type="evidence" value="ECO:0007669"/>
    <property type="project" value="TreeGrafter"/>
</dbReference>
<dbReference type="HOGENOM" id="CLU_1081453_0_0_12"/>
<dbReference type="SUPFAM" id="SSF51556">
    <property type="entry name" value="Metallo-dependent hydrolases"/>
    <property type="match status" value="1"/>
</dbReference>
<dbReference type="KEGG" id="ssm:Spirs_2093"/>
<dbReference type="PANTHER" id="PTHR21240:SF28">
    <property type="entry name" value="ISO-OROTATE DECARBOXYLASE (EUROFUNG)"/>
    <property type="match status" value="1"/>
</dbReference>
<feature type="domain" description="Amidohydrolase-related" evidence="2">
    <location>
        <begin position="5"/>
        <end position="254"/>
    </location>
</feature>
<dbReference type="STRING" id="573413.Spirs_2093"/>
<dbReference type="Pfam" id="PF04909">
    <property type="entry name" value="Amidohydro_2"/>
    <property type="match status" value="1"/>
</dbReference>